<sequence>MKFNYVLTLNILILLK</sequence>
<protein>
    <submittedName>
        <fullName evidence="1">Uncharacterized protein</fullName>
    </submittedName>
</protein>
<reference evidence="1" key="1">
    <citation type="submission" date="2011-10" db="EMBL/GenBank/DDBJ databases">
        <title>Provirophages and transpovirons: unique mobilome of giant viruses.</title>
        <authorList>
            <person name="Desnues C."/>
            <person name="LaScola B."/>
            <person name="Yutin N."/>
            <person name="Fournous G."/>
            <person name="Koonin E."/>
            <person name="Raoult D."/>
        </authorList>
    </citation>
    <scope>NUCLEOTIDE SEQUENCE</scope>
    <source>
        <strain evidence="1">Mv13-mv</strain>
    </source>
</reference>
<dbReference type="EMBL" id="JN885995">
    <property type="protein sequence ID" value="AEX62265.1"/>
    <property type="molecule type" value="Genomic_DNA"/>
</dbReference>
<proteinExistence type="predicted"/>
<accession>H2ECZ2</accession>
<name>H2ECZ2_9VIRU</name>
<organism evidence="1">
    <name type="scientific">Moumouvirus sp. 'Monve'</name>
    <dbReference type="NCBI Taxonomy" id="1128131"/>
    <lineage>
        <taxon>Viruses</taxon>
        <taxon>Varidnaviria</taxon>
        <taxon>Bamfordvirae</taxon>
        <taxon>Nucleocytoviricota</taxon>
        <taxon>Megaviricetes</taxon>
        <taxon>Imitervirales</taxon>
        <taxon>Mimiviridae</taxon>
        <taxon>Megamimivirinae</taxon>
        <taxon>Moumouvirus</taxon>
    </lineage>
</organism>
<evidence type="ECO:0000313" key="1">
    <source>
        <dbReference type="EMBL" id="AEX62265.1"/>
    </source>
</evidence>
<gene>
    <name evidence="1" type="ORF">mv_L60</name>
</gene>